<dbReference type="Pfam" id="PF01014">
    <property type="entry name" value="Uricase"/>
    <property type="match status" value="2"/>
</dbReference>
<evidence type="ECO:0000313" key="8">
    <source>
        <dbReference type="EMBL" id="KAK4084041.1"/>
    </source>
</evidence>
<dbReference type="SUPFAM" id="SSF55620">
    <property type="entry name" value="Tetrahydrobiopterin biosynthesis enzymes-like"/>
    <property type="match status" value="2"/>
</dbReference>
<evidence type="ECO:0000256" key="1">
    <source>
        <dbReference type="ARBA" id="ARBA00004831"/>
    </source>
</evidence>
<feature type="compositionally biased region" description="Low complexity" evidence="7">
    <location>
        <begin position="172"/>
        <end position="182"/>
    </location>
</feature>
<evidence type="ECO:0000313" key="9">
    <source>
        <dbReference type="Proteomes" id="UP001287286"/>
    </source>
</evidence>
<dbReference type="PRINTS" id="PR00093">
    <property type="entry name" value="URICASE"/>
</dbReference>
<dbReference type="InterPro" id="IPR002042">
    <property type="entry name" value="Uricase"/>
</dbReference>
<name>A0ABR0BMW3_PURLI</name>
<evidence type="ECO:0000256" key="5">
    <source>
        <dbReference type="ARBA" id="ARBA00023002"/>
    </source>
</evidence>
<reference evidence="8 9" key="1">
    <citation type="journal article" date="2024" name="Microbiol. Resour. Announc.">
        <title>Genome annotations for the ascomycete fungi Trichoderma harzianum, Trichoderma aggressivum, and Purpureocillium lilacinum.</title>
        <authorList>
            <person name="Beijen E.P.W."/>
            <person name="Ohm R.A."/>
        </authorList>
    </citation>
    <scope>NUCLEOTIDE SEQUENCE [LARGE SCALE GENOMIC DNA]</scope>
    <source>
        <strain evidence="8 9">CBS 150709</strain>
    </source>
</reference>
<protein>
    <recommendedName>
        <fullName evidence="3">factor independent urate hydroxylase</fullName>
        <ecNumber evidence="3">1.7.3.3</ecNumber>
    </recommendedName>
    <alternativeName>
        <fullName evidence="6">Urate oxidase</fullName>
    </alternativeName>
</protein>
<evidence type="ECO:0000256" key="3">
    <source>
        <dbReference type="ARBA" id="ARBA00012598"/>
    </source>
</evidence>
<sequence length="602" mass="66123">MNRAGGRPRGRDHGGRPRRLRGARGALRRLRPWLIIAGLRRVDYSRPRDEMIVIHRACGENELTWRGFAGAHRTTCRAPVPETPAESNRCWGTGSGAAHARTRRDNEHGASRLLHDSPGAALLARAGGACCYCWLAACRLRMLQPAHMASRLGNLESIHPPLASPGVPRRCPGPWGSAGSGPASPPGRCPPRRPAALPQCGEPSGWLRSAMRALPGRIWPMRVPGSLVAGRLGVAEAAPRPDSALALPVPWCGGRVVFLRPILTVLHCQLTLITKPSPHLPSNFTQPPAAAATAIMPYVSSARYGKDNVRVLKVSRDASTGIQYVTEMTVCCLLEGDIDSSYTRADNSVVVATDSIKNTTFIMAKQHPVTPPELFASILGNHFIQKYNHIHAANVRVITKRWNRMDVDGKPHPHSFIKDAGETRNVEVRASRRDGIAVTSSIAGLSVLKSTGSAFHGFVRDEYTTLPETWDRILATDVDARWNWKVFPDLRAVERSIPKFDRAFEAARNITLKLFAEDNSASVQNTMYKMCEQILEAVPEIDNVAYALPNNHNFELDLTWHKGLKNTGEDAEVYVPQSNPNGLIKCEVSRDGRNPNIVRAKI</sequence>
<feature type="compositionally biased region" description="Pro residues" evidence="7">
    <location>
        <begin position="183"/>
        <end position="193"/>
    </location>
</feature>
<dbReference type="PANTHER" id="PTHR42874">
    <property type="entry name" value="URICASE"/>
    <property type="match status" value="1"/>
</dbReference>
<feature type="region of interest" description="Disordered" evidence="7">
    <location>
        <begin position="1"/>
        <end position="23"/>
    </location>
</feature>
<evidence type="ECO:0000256" key="2">
    <source>
        <dbReference type="ARBA" id="ARBA00009760"/>
    </source>
</evidence>
<dbReference type="Gene3D" id="3.10.270.10">
    <property type="entry name" value="Urate Oxidase"/>
    <property type="match status" value="1"/>
</dbReference>
<keyword evidence="9" id="KW-1185">Reference proteome</keyword>
<dbReference type="EMBL" id="JAWRVI010000054">
    <property type="protein sequence ID" value="KAK4084041.1"/>
    <property type="molecule type" value="Genomic_DNA"/>
</dbReference>
<dbReference type="EC" id="1.7.3.3" evidence="3"/>
<comment type="caution">
    <text evidence="8">The sequence shown here is derived from an EMBL/GenBank/DDBJ whole genome shotgun (WGS) entry which is preliminary data.</text>
</comment>
<comment type="pathway">
    <text evidence="1">Purine metabolism; urate degradation; (S)-allantoin from urate: step 1/3.</text>
</comment>
<dbReference type="InterPro" id="IPR019842">
    <property type="entry name" value="Uricase_CS"/>
</dbReference>
<accession>A0ABR0BMW3</accession>
<feature type="region of interest" description="Disordered" evidence="7">
    <location>
        <begin position="169"/>
        <end position="195"/>
    </location>
</feature>
<dbReference type="CDD" id="cd00445">
    <property type="entry name" value="Uricase"/>
    <property type="match status" value="1"/>
</dbReference>
<evidence type="ECO:0000256" key="7">
    <source>
        <dbReference type="SAM" id="MobiDB-lite"/>
    </source>
</evidence>
<dbReference type="PANTHER" id="PTHR42874:SF1">
    <property type="entry name" value="URICASE"/>
    <property type="match status" value="1"/>
</dbReference>
<dbReference type="PROSITE" id="PS00366">
    <property type="entry name" value="URICASE"/>
    <property type="match status" value="1"/>
</dbReference>
<gene>
    <name evidence="8" type="ORF">Purlil1_10538</name>
</gene>
<evidence type="ECO:0000256" key="4">
    <source>
        <dbReference type="ARBA" id="ARBA00022631"/>
    </source>
</evidence>
<dbReference type="Proteomes" id="UP001287286">
    <property type="component" value="Unassembled WGS sequence"/>
</dbReference>
<organism evidence="8 9">
    <name type="scientific">Purpureocillium lilacinum</name>
    <name type="common">Paecilomyces lilacinus</name>
    <dbReference type="NCBI Taxonomy" id="33203"/>
    <lineage>
        <taxon>Eukaryota</taxon>
        <taxon>Fungi</taxon>
        <taxon>Dikarya</taxon>
        <taxon>Ascomycota</taxon>
        <taxon>Pezizomycotina</taxon>
        <taxon>Sordariomycetes</taxon>
        <taxon>Hypocreomycetidae</taxon>
        <taxon>Hypocreales</taxon>
        <taxon>Ophiocordycipitaceae</taxon>
        <taxon>Purpureocillium</taxon>
    </lineage>
</organism>
<comment type="similarity">
    <text evidence="2">Belongs to the uricase family.</text>
</comment>
<dbReference type="NCBIfam" id="TIGR03383">
    <property type="entry name" value="urate_oxi"/>
    <property type="match status" value="1"/>
</dbReference>
<keyword evidence="4" id="KW-0659">Purine metabolism</keyword>
<evidence type="ECO:0000256" key="6">
    <source>
        <dbReference type="ARBA" id="ARBA00031317"/>
    </source>
</evidence>
<feature type="region of interest" description="Disordered" evidence="7">
    <location>
        <begin position="79"/>
        <end position="111"/>
    </location>
</feature>
<keyword evidence="5" id="KW-0560">Oxidoreductase</keyword>
<proteinExistence type="inferred from homology"/>